<keyword evidence="3" id="KW-1185">Reference proteome</keyword>
<gene>
    <name evidence="2" type="ORF">PN36_07735</name>
</gene>
<evidence type="ECO:0008006" key="4">
    <source>
        <dbReference type="Google" id="ProtNLM"/>
    </source>
</evidence>
<reference evidence="2 3" key="1">
    <citation type="journal article" date="2016" name="Front. Microbiol.">
        <title>Single-Cell (Meta-)Genomics of a Dimorphic Candidatus Thiomargarita nelsonii Reveals Genomic Plasticity.</title>
        <authorList>
            <person name="Flood B.E."/>
            <person name="Fliss P."/>
            <person name="Jones D.S."/>
            <person name="Dick G.J."/>
            <person name="Jain S."/>
            <person name="Kaster A.K."/>
            <person name="Winkel M."/>
            <person name="Mussmann M."/>
            <person name="Bailey J."/>
        </authorList>
    </citation>
    <scope>NUCLEOTIDE SEQUENCE [LARGE SCALE GENOMIC DNA]</scope>
    <source>
        <strain evidence="2">Hydrate Ridge</strain>
    </source>
</reference>
<proteinExistence type="predicted"/>
<sequence length="635" mass="69086">MFLNNISKSLARRAILLSRFMLGISLLCAFPKASADFFTPTAIGETIPSTLDEGDFSYNGKLFDVYRFEGVKGQEIFINLSSFGFDPIFWLVNSQGQFIAFDDDGGDTMGASLSRFSLPDTGIYFPVVGSKNAGEFGAYTLSLNQAPWVNYSGGAIEEIFIGDQVSGNLTDSSSAQWSTGQYFNAYQFEAEPGQAISIVMRSQQFNTYLWLLDHQGKVITVNDDKREQTGSEIIFFPPTSGIYFIGASSSLPMEKGAYSLILKTIHQPTQAKVLSGTVSEKLETADFQLSTGQYLDVYTFQGEMDEGVNIGLKSSEFDSYLRILDSVGNVLRQNDDSGGGQDALIEDFVLPDSGQYFVWISSVFAGGIGDYVLSFNDASQRRIKTKDNIKLVLSHTGKKLRGKGEPFANSSRCLGSLETYTAKVKICNRENESRSGSVSLSGPSDIVISPETMNFTILAKTCTTKSPFYITTANASTGVKTITASVILGNDNGSDSETLQVVKVEVFRDANFTLPLTDWPASGGNPRSARFLLGSDDPIYVQVTGIGTNPSKQETISDAIRVLSESEPTGIPLTLTETGVNGVFRNSGDLLFLSTESSQGDQKKIKVVDEEVLSFKPSNQSCFDVMVDRAELSLD</sequence>
<keyword evidence="1" id="KW-0732">Signal</keyword>
<dbReference type="Gene3D" id="2.60.120.380">
    <property type="match status" value="3"/>
</dbReference>
<dbReference type="Proteomes" id="UP000030428">
    <property type="component" value="Unassembled WGS sequence"/>
</dbReference>
<protein>
    <recommendedName>
        <fullName evidence="4">Peptidase C-terminal archaeal/bacterial domain-containing protein</fullName>
    </recommendedName>
</protein>
<feature type="chain" id="PRO_5020032469" description="Peptidase C-terminal archaeal/bacterial domain-containing protein" evidence="1">
    <location>
        <begin position="30"/>
        <end position="635"/>
    </location>
</feature>
<comment type="caution">
    <text evidence="2">The sequence shown here is derived from an EMBL/GenBank/DDBJ whole genome shotgun (WGS) entry which is preliminary data.</text>
</comment>
<evidence type="ECO:0000313" key="3">
    <source>
        <dbReference type="Proteomes" id="UP000030428"/>
    </source>
</evidence>
<organism evidence="2 3">
    <name type="scientific">Candidatus Thiomargarita nelsonii</name>
    <dbReference type="NCBI Taxonomy" id="1003181"/>
    <lineage>
        <taxon>Bacteria</taxon>
        <taxon>Pseudomonadati</taxon>
        <taxon>Pseudomonadota</taxon>
        <taxon>Gammaproteobacteria</taxon>
        <taxon>Thiotrichales</taxon>
        <taxon>Thiotrichaceae</taxon>
        <taxon>Thiomargarita</taxon>
    </lineage>
</organism>
<evidence type="ECO:0000256" key="1">
    <source>
        <dbReference type="SAM" id="SignalP"/>
    </source>
</evidence>
<name>A0A4E0R5R0_9GAMM</name>
<accession>A0A4E0R5R0</accession>
<feature type="signal peptide" evidence="1">
    <location>
        <begin position="1"/>
        <end position="29"/>
    </location>
</feature>
<dbReference type="EMBL" id="JSZA02000022">
    <property type="protein sequence ID" value="TGO03371.1"/>
    <property type="molecule type" value="Genomic_DNA"/>
</dbReference>
<evidence type="ECO:0000313" key="2">
    <source>
        <dbReference type="EMBL" id="TGO03371.1"/>
    </source>
</evidence>
<dbReference type="AlphaFoldDB" id="A0A4E0R5R0"/>